<dbReference type="OrthoDB" id="8192276at2759"/>
<proteinExistence type="predicted"/>
<organism evidence="1 2">
    <name type="scientific">Aphis craccivora</name>
    <name type="common">Cowpea aphid</name>
    <dbReference type="NCBI Taxonomy" id="307492"/>
    <lineage>
        <taxon>Eukaryota</taxon>
        <taxon>Metazoa</taxon>
        <taxon>Ecdysozoa</taxon>
        <taxon>Arthropoda</taxon>
        <taxon>Hexapoda</taxon>
        <taxon>Insecta</taxon>
        <taxon>Pterygota</taxon>
        <taxon>Neoptera</taxon>
        <taxon>Paraneoptera</taxon>
        <taxon>Hemiptera</taxon>
        <taxon>Sternorrhyncha</taxon>
        <taxon>Aphidomorpha</taxon>
        <taxon>Aphidoidea</taxon>
        <taxon>Aphididae</taxon>
        <taxon>Aphidini</taxon>
        <taxon>Aphis</taxon>
        <taxon>Aphis</taxon>
    </lineage>
</organism>
<evidence type="ECO:0000313" key="1">
    <source>
        <dbReference type="EMBL" id="KAF0688848.1"/>
    </source>
</evidence>
<comment type="caution">
    <text evidence="1">The sequence shown here is derived from an EMBL/GenBank/DDBJ whole genome shotgun (WGS) entry which is preliminary data.</text>
</comment>
<sequence length="204" mass="24322">SNFYEICQNLKNLQDKKFNTKFSISFPSNSYRENSKHRNRKNFKRRNDNGFKYLFLRRLGCCRILYIFLVSPKDSLHFRFLMHIFDLDAVLNRHNMHCQLWKDINCLRRLNTSVHAQTIYHIYRGSYITIPASNSARLKIYISENEDVFSTDNQILFCKLCDIRVNLNKRFTVNQHLKTAKHLRAVNRLKTNAIKTKQNLVSNA</sequence>
<dbReference type="Proteomes" id="UP000478052">
    <property type="component" value="Unassembled WGS sequence"/>
</dbReference>
<feature type="non-terminal residue" evidence="1">
    <location>
        <position position="204"/>
    </location>
</feature>
<dbReference type="EMBL" id="VUJU01016507">
    <property type="protein sequence ID" value="KAF0688848.1"/>
    <property type="molecule type" value="Genomic_DNA"/>
</dbReference>
<evidence type="ECO:0000313" key="2">
    <source>
        <dbReference type="Proteomes" id="UP000478052"/>
    </source>
</evidence>
<dbReference type="AlphaFoldDB" id="A0A6G0VJM9"/>
<feature type="non-terminal residue" evidence="1">
    <location>
        <position position="1"/>
    </location>
</feature>
<protein>
    <submittedName>
        <fullName evidence="1">CGG triplet repeat-binding protein 1-like</fullName>
    </submittedName>
</protein>
<accession>A0A6G0VJM9</accession>
<gene>
    <name evidence="1" type="ORF">FWK35_00028801</name>
</gene>
<name>A0A6G0VJM9_APHCR</name>
<reference evidence="1 2" key="1">
    <citation type="submission" date="2019-08" db="EMBL/GenBank/DDBJ databases">
        <title>Whole genome of Aphis craccivora.</title>
        <authorList>
            <person name="Voronova N.V."/>
            <person name="Shulinski R.S."/>
            <person name="Bandarenka Y.V."/>
            <person name="Zhorov D.G."/>
            <person name="Warner D."/>
        </authorList>
    </citation>
    <scope>NUCLEOTIDE SEQUENCE [LARGE SCALE GENOMIC DNA]</scope>
    <source>
        <strain evidence="1">180601</strain>
        <tissue evidence="1">Whole Body</tissue>
    </source>
</reference>
<keyword evidence="2" id="KW-1185">Reference proteome</keyword>